<dbReference type="EMBL" id="FMHV01000002">
    <property type="protein sequence ID" value="SCL24020.1"/>
    <property type="molecule type" value="Genomic_DNA"/>
</dbReference>
<sequence length="211" mass="23593">MLNGRLVELRPMIAEDLGFLATLANTTSVRANVVGWDWPVAPDGQREWLDKAIRDPKNHRLTVTDLATGKPIGLAGLWEFDWHNRSAIAPIKIMPGLAPKGAGTDTIMLVMAWAFYEVGLHRVHGSILDLNAASLGLYLRRCGWREEGRERESIFRRGEWHDLIRVAALRSDFDALPDAEEYVERVCGTQMRSSPAPLVNQWQAAEAVARA</sequence>
<accession>A0A1C6S3E7</accession>
<organism evidence="2 3">
    <name type="scientific">Micromonospora rhizosphaerae</name>
    <dbReference type="NCBI Taxonomy" id="568872"/>
    <lineage>
        <taxon>Bacteria</taxon>
        <taxon>Bacillati</taxon>
        <taxon>Actinomycetota</taxon>
        <taxon>Actinomycetes</taxon>
        <taxon>Micromonosporales</taxon>
        <taxon>Micromonosporaceae</taxon>
        <taxon>Micromonospora</taxon>
    </lineage>
</organism>
<dbReference type="InterPro" id="IPR016181">
    <property type="entry name" value="Acyl_CoA_acyltransferase"/>
</dbReference>
<dbReference type="OrthoDB" id="9814648at2"/>
<evidence type="ECO:0000313" key="3">
    <source>
        <dbReference type="Proteomes" id="UP000199413"/>
    </source>
</evidence>
<dbReference type="Proteomes" id="UP000199413">
    <property type="component" value="Unassembled WGS sequence"/>
</dbReference>
<dbReference type="SUPFAM" id="SSF55729">
    <property type="entry name" value="Acyl-CoA N-acyltransferases (Nat)"/>
    <property type="match status" value="1"/>
</dbReference>
<dbReference type="AlphaFoldDB" id="A0A1C6S3E7"/>
<dbReference type="InterPro" id="IPR000182">
    <property type="entry name" value="GNAT_dom"/>
</dbReference>
<evidence type="ECO:0000313" key="2">
    <source>
        <dbReference type="EMBL" id="SCL24020.1"/>
    </source>
</evidence>
<keyword evidence="3" id="KW-1185">Reference proteome</keyword>
<proteinExistence type="predicted"/>
<name>A0A1C6S3E7_9ACTN</name>
<keyword evidence="2" id="KW-0808">Transferase</keyword>
<dbReference type="PANTHER" id="PTHR43415">
    <property type="entry name" value="SPERMIDINE N(1)-ACETYLTRANSFERASE"/>
    <property type="match status" value="1"/>
</dbReference>
<dbReference type="PANTHER" id="PTHR43415:SF3">
    <property type="entry name" value="GNAT-FAMILY ACETYLTRANSFERASE"/>
    <property type="match status" value="1"/>
</dbReference>
<protein>
    <submittedName>
        <fullName evidence="2">Protein N-acetyltransferase, RimJ/RimL family</fullName>
    </submittedName>
</protein>
<reference evidence="3" key="1">
    <citation type="submission" date="2016-06" db="EMBL/GenBank/DDBJ databases">
        <authorList>
            <person name="Varghese N."/>
            <person name="Submissions Spin"/>
        </authorList>
    </citation>
    <scope>NUCLEOTIDE SEQUENCE [LARGE SCALE GENOMIC DNA]</scope>
    <source>
        <strain evidence="3">DSM 45431</strain>
    </source>
</reference>
<dbReference type="STRING" id="568872.GA0070624_2843"/>
<dbReference type="GO" id="GO:0016747">
    <property type="term" value="F:acyltransferase activity, transferring groups other than amino-acyl groups"/>
    <property type="evidence" value="ECO:0007669"/>
    <property type="project" value="InterPro"/>
</dbReference>
<evidence type="ECO:0000259" key="1">
    <source>
        <dbReference type="PROSITE" id="PS51186"/>
    </source>
</evidence>
<feature type="domain" description="N-acetyltransferase" evidence="1">
    <location>
        <begin position="7"/>
        <end position="170"/>
    </location>
</feature>
<dbReference type="Pfam" id="PF13302">
    <property type="entry name" value="Acetyltransf_3"/>
    <property type="match status" value="1"/>
</dbReference>
<gene>
    <name evidence="2" type="ORF">GA0070624_2843</name>
</gene>
<dbReference type="Gene3D" id="3.40.630.30">
    <property type="match status" value="1"/>
</dbReference>
<dbReference type="RefSeq" id="WP_091341191.1">
    <property type="nucleotide sequence ID" value="NZ_FMHV01000002.1"/>
</dbReference>
<dbReference type="PROSITE" id="PS51186">
    <property type="entry name" value="GNAT"/>
    <property type="match status" value="1"/>
</dbReference>